<dbReference type="InterPro" id="IPR043128">
    <property type="entry name" value="Rev_trsase/Diguanyl_cyclase"/>
</dbReference>
<dbReference type="Proteomes" id="UP000818029">
    <property type="component" value="Chromosome A13"/>
</dbReference>
<keyword evidence="1" id="KW-1185">Reference proteome</keyword>
<dbReference type="PANTHER" id="PTHR37984:SF5">
    <property type="entry name" value="PROTEIN NYNRIN-LIKE"/>
    <property type="match status" value="1"/>
</dbReference>
<reference evidence="2" key="2">
    <citation type="submission" date="2025-08" db="UniProtKB">
        <authorList>
            <consortium name="RefSeq"/>
        </authorList>
    </citation>
    <scope>IDENTIFICATION</scope>
</reference>
<dbReference type="PANTHER" id="PTHR37984">
    <property type="entry name" value="PROTEIN CBG26694"/>
    <property type="match status" value="1"/>
</dbReference>
<dbReference type="InterPro" id="IPR050951">
    <property type="entry name" value="Retrovirus_Pol_polyprotein"/>
</dbReference>
<proteinExistence type="predicted"/>
<name>A0A1U8IBC0_GOSHI</name>
<dbReference type="STRING" id="3635.A0A1U8IBC0"/>
<protein>
    <submittedName>
        <fullName evidence="2">Uncharacterized mitochondrial protein AtMg00860-like</fullName>
    </submittedName>
</protein>
<reference evidence="1" key="1">
    <citation type="journal article" date="2020" name="Nat. Genet.">
        <title>Genomic diversifications of five Gossypium allopolyploid species and their impact on cotton improvement.</title>
        <authorList>
            <person name="Chen Z.J."/>
            <person name="Sreedasyam A."/>
            <person name="Ando A."/>
            <person name="Song Q."/>
            <person name="De Santiago L.M."/>
            <person name="Hulse-Kemp A.M."/>
            <person name="Ding M."/>
            <person name="Ye W."/>
            <person name="Kirkbride R.C."/>
            <person name="Jenkins J."/>
            <person name="Plott C."/>
            <person name="Lovell J."/>
            <person name="Lin Y.M."/>
            <person name="Vaughn R."/>
            <person name="Liu B."/>
            <person name="Simpson S."/>
            <person name="Scheffler B.E."/>
            <person name="Wen L."/>
            <person name="Saski C.A."/>
            <person name="Grover C.E."/>
            <person name="Hu G."/>
            <person name="Conover J.L."/>
            <person name="Carlson J.W."/>
            <person name="Shu S."/>
            <person name="Boston L.B."/>
            <person name="Williams M."/>
            <person name="Peterson D.G."/>
            <person name="McGee K."/>
            <person name="Jones D.C."/>
            <person name="Wendel J.F."/>
            <person name="Stelly D.M."/>
            <person name="Grimwood J."/>
            <person name="Schmutz J."/>
        </authorList>
    </citation>
    <scope>NUCLEOTIDE SEQUENCE [LARGE SCALE GENOMIC DNA]</scope>
    <source>
        <strain evidence="1">cv. TM-1</strain>
    </source>
</reference>
<dbReference type="GeneID" id="107894665"/>
<dbReference type="RefSeq" id="XP_016675407.1">
    <property type="nucleotide sequence ID" value="XM_016819918.1"/>
</dbReference>
<evidence type="ECO:0000313" key="2">
    <source>
        <dbReference type="RefSeq" id="XP_016675407.1"/>
    </source>
</evidence>
<dbReference type="FunFam" id="3.30.70.270:FF:000115">
    <property type="entry name" value="Polyprotein of retroviral origin, putative"/>
    <property type="match status" value="1"/>
</dbReference>
<dbReference type="Gene3D" id="3.30.70.270">
    <property type="match status" value="2"/>
</dbReference>
<accession>A0A1U8IBC0</accession>
<gene>
    <name evidence="2" type="primary">LOC107894665</name>
</gene>
<dbReference type="SUPFAM" id="SSF56672">
    <property type="entry name" value="DNA/RNA polymerases"/>
    <property type="match status" value="1"/>
</dbReference>
<dbReference type="PaxDb" id="3635-A0A1U8IBC0"/>
<dbReference type="InterPro" id="IPR043502">
    <property type="entry name" value="DNA/RNA_pol_sf"/>
</dbReference>
<dbReference type="AlphaFoldDB" id="A0A1U8IBC0"/>
<organism evidence="1 2">
    <name type="scientific">Gossypium hirsutum</name>
    <name type="common">Upland cotton</name>
    <name type="synonym">Gossypium mexicanum</name>
    <dbReference type="NCBI Taxonomy" id="3635"/>
    <lineage>
        <taxon>Eukaryota</taxon>
        <taxon>Viridiplantae</taxon>
        <taxon>Streptophyta</taxon>
        <taxon>Embryophyta</taxon>
        <taxon>Tracheophyta</taxon>
        <taxon>Spermatophyta</taxon>
        <taxon>Magnoliopsida</taxon>
        <taxon>eudicotyledons</taxon>
        <taxon>Gunneridae</taxon>
        <taxon>Pentapetalae</taxon>
        <taxon>rosids</taxon>
        <taxon>malvids</taxon>
        <taxon>Malvales</taxon>
        <taxon>Malvaceae</taxon>
        <taxon>Malvoideae</taxon>
        <taxon>Gossypium</taxon>
    </lineage>
</organism>
<dbReference type="KEGG" id="ghi:107894665"/>
<evidence type="ECO:0000313" key="1">
    <source>
        <dbReference type="Proteomes" id="UP000818029"/>
    </source>
</evidence>
<sequence length="213" mass="25082">MEHLRVVFQILRENELFVKEEKCSFAQQEVQFLGHIVEGGRIQIDESKIWAIVEWEPPTNVTKLRSFLGLANYYRRFIKSYSKIIAPLTDMLKKGKVWDWDPQCEKAFNQLKQVMIREPVLALPDYSKPYEARWLVFLAEFDFMMEYKPESANTVANALSRKIEFLKYATFILATKECPSEEADRLFLRHVVKYKGVPLSIINDRDGRFTGQF</sequence>